<dbReference type="InterPro" id="IPR036186">
    <property type="entry name" value="Serpin_sf"/>
</dbReference>
<dbReference type="InterPro" id="IPR000357">
    <property type="entry name" value="HEAT"/>
</dbReference>
<dbReference type="EMBL" id="JAXIVS010000014">
    <property type="protein sequence ID" value="MDY7231383.1"/>
    <property type="molecule type" value="Genomic_DNA"/>
</dbReference>
<dbReference type="Gene3D" id="3.30.497.10">
    <property type="entry name" value="Antithrombin, subunit I, domain 2"/>
    <property type="match status" value="1"/>
</dbReference>
<dbReference type="Pfam" id="PF00079">
    <property type="entry name" value="Serpin"/>
    <property type="match status" value="1"/>
</dbReference>
<comment type="similarity">
    <text evidence="2">Belongs to the serpin family.</text>
</comment>
<dbReference type="SUPFAM" id="SSF56574">
    <property type="entry name" value="Serpins"/>
    <property type="match status" value="1"/>
</dbReference>
<dbReference type="SUPFAM" id="SSF48371">
    <property type="entry name" value="ARM repeat"/>
    <property type="match status" value="2"/>
</dbReference>
<keyword evidence="5" id="KW-1185">Reference proteome</keyword>
<dbReference type="RefSeq" id="WP_321550093.1">
    <property type="nucleotide sequence ID" value="NZ_JAXIVS010000014.1"/>
</dbReference>
<dbReference type="Pfam" id="PF02985">
    <property type="entry name" value="HEAT"/>
    <property type="match status" value="1"/>
</dbReference>
<keyword evidence="1" id="KW-0677">Repeat</keyword>
<protein>
    <submittedName>
        <fullName evidence="4">Serpin family protein</fullName>
    </submittedName>
</protein>
<dbReference type="InterPro" id="IPR004155">
    <property type="entry name" value="PBS_lyase_HEAT"/>
</dbReference>
<dbReference type="Pfam" id="PF13646">
    <property type="entry name" value="HEAT_2"/>
    <property type="match status" value="1"/>
</dbReference>
<dbReference type="InterPro" id="IPR016024">
    <property type="entry name" value="ARM-type_fold"/>
</dbReference>
<proteinExistence type="inferred from homology"/>
<organism evidence="4 5">
    <name type="scientific">Hyalangium rubrum</name>
    <dbReference type="NCBI Taxonomy" id="3103134"/>
    <lineage>
        <taxon>Bacteria</taxon>
        <taxon>Pseudomonadati</taxon>
        <taxon>Myxococcota</taxon>
        <taxon>Myxococcia</taxon>
        <taxon>Myxococcales</taxon>
        <taxon>Cystobacterineae</taxon>
        <taxon>Archangiaceae</taxon>
        <taxon>Hyalangium</taxon>
    </lineage>
</organism>
<dbReference type="InterPro" id="IPR011989">
    <property type="entry name" value="ARM-like"/>
</dbReference>
<dbReference type="InterPro" id="IPR000215">
    <property type="entry name" value="Serpin_fam"/>
</dbReference>
<dbReference type="InterPro" id="IPR023795">
    <property type="entry name" value="Serpin_CS"/>
</dbReference>
<comment type="caution">
    <text evidence="4">The sequence shown here is derived from an EMBL/GenBank/DDBJ whole genome shotgun (WGS) entry which is preliminary data.</text>
</comment>
<evidence type="ECO:0000313" key="5">
    <source>
        <dbReference type="Proteomes" id="UP001291309"/>
    </source>
</evidence>
<evidence type="ECO:0000313" key="4">
    <source>
        <dbReference type="EMBL" id="MDY7231383.1"/>
    </source>
</evidence>
<name>A0ABU5HD40_9BACT</name>
<dbReference type="PROSITE" id="PS00284">
    <property type="entry name" value="SERPIN"/>
    <property type="match status" value="1"/>
</dbReference>
<dbReference type="Gene3D" id="1.25.10.10">
    <property type="entry name" value="Leucine-rich Repeat Variant"/>
    <property type="match status" value="3"/>
</dbReference>
<sequence>MPPELKEVLTWDENRLRASGEGLAVLVGAVMEGPGSERTSALEVLGRVLAWNPRRAAQRELPRGLETLLDSPEVEVRWVGARLVDASRMPEAIPKLRRGLGDADARLREACVGALREAELGPEALGEHLDSERAEEREAALELVTPQVREALRPRLLRLLRDSVAAVRYLAAERLGVEAEAPEAWAVTLEAAREGRDQDLRISALERLARFGPRAEAVPVLLELLRADPDDLVREVVAGVLEALAPLHPEVAEALVHALRDKDLSVAERAAMSLSRRGAATEAVVPRLLAALEDPAVDEFVRGAVALALARQGARAVVPVLVRLLKQPDDHFRARGDEVTGWGTEPPLKLQAVEALGVLGPLAEEAVPVLLASLRTGAVERQPADAEALERIGTAREELEALLCEVLPGAEGWSKARMLAVLSRVKPERDASLRLLVNALEHEDARVRTQARTHLWRVMGDRPESLERLEAFTRGEDATLRHAATEALRMLGRPTEGGLAWLGGQLSSANEEEQEHAITELRTLGRRAESLVDKLTGRRQRLGPRSRAAVLTVLGPLSGGRLDEARRAELASGLEDEDARVREAALWALADFTDVDAQTWQRAEARREDPEPQVREAAEAVLGKHRGARTEEVPSAEAPTAQAAQSLQRFTFALYAVLREGEGNRVFSPLSLFTLLAMVMRGARGGTEEALRRALRWPTEPERISQALQFLSAKLHLPTAQDAVPHIKEGDEGAALVSANGFWGQEGYAFRAEYLSELAEQFGVTTQRVDFAGAPTQASERINTWAREQTRGRVTNLFSPEELSEATRYVMANAVYFRSRWAQPFYEGTREAPFHLLDGREVDVPMMSREGRFGYARGSRYQLIELPYRGGQTSMVVLLPDAGFFERIERLLTAEGVEGLLAKRTQEDFTLKLPRFHFEQSVNVTELAERLGLSALFGAEADLSGMTPMREPFAGQLRHDATLTVDEEGTEAAAVMRVYHMGGVPQVVVANRPFLYLIRHEATGAVLFLGRVMDPRGSQPQGNARG</sequence>
<dbReference type="InterPro" id="IPR042178">
    <property type="entry name" value="Serpin_sf_1"/>
</dbReference>
<dbReference type="SMART" id="SM00093">
    <property type="entry name" value="SERPIN"/>
    <property type="match status" value="1"/>
</dbReference>
<feature type="domain" description="Serpin" evidence="3">
    <location>
        <begin position="652"/>
        <end position="1015"/>
    </location>
</feature>
<dbReference type="PANTHER" id="PTHR11461:SF211">
    <property type="entry name" value="GH10112P-RELATED"/>
    <property type="match status" value="1"/>
</dbReference>
<gene>
    <name evidence="4" type="ORF">SYV04_33640</name>
</gene>
<evidence type="ECO:0000256" key="1">
    <source>
        <dbReference type="ARBA" id="ARBA00022737"/>
    </source>
</evidence>
<dbReference type="CDD" id="cd19590">
    <property type="entry name" value="serpin_thermopin-like"/>
    <property type="match status" value="1"/>
</dbReference>
<dbReference type="InterPro" id="IPR042185">
    <property type="entry name" value="Serpin_sf_2"/>
</dbReference>
<reference evidence="4 5" key="1">
    <citation type="submission" date="2023-12" db="EMBL/GenBank/DDBJ databases">
        <title>the genome sequence of Hyalangium sp. s54d21.</title>
        <authorList>
            <person name="Zhang X."/>
        </authorList>
    </citation>
    <scope>NUCLEOTIDE SEQUENCE [LARGE SCALE GENOMIC DNA]</scope>
    <source>
        <strain evidence="5">s54d21</strain>
    </source>
</reference>
<accession>A0ABU5HD40</accession>
<dbReference type="InterPro" id="IPR023796">
    <property type="entry name" value="Serpin_dom"/>
</dbReference>
<evidence type="ECO:0000256" key="2">
    <source>
        <dbReference type="RuleBase" id="RU000411"/>
    </source>
</evidence>
<dbReference type="SMART" id="SM00567">
    <property type="entry name" value="EZ_HEAT"/>
    <property type="match status" value="10"/>
</dbReference>
<evidence type="ECO:0000259" key="3">
    <source>
        <dbReference type="SMART" id="SM00093"/>
    </source>
</evidence>
<dbReference type="Proteomes" id="UP001291309">
    <property type="component" value="Unassembled WGS sequence"/>
</dbReference>
<dbReference type="PANTHER" id="PTHR11461">
    <property type="entry name" value="SERINE PROTEASE INHIBITOR, SERPIN"/>
    <property type="match status" value="1"/>
</dbReference>
<dbReference type="Gene3D" id="2.30.39.10">
    <property type="entry name" value="Alpha-1-antitrypsin, domain 1"/>
    <property type="match status" value="1"/>
</dbReference>